<protein>
    <submittedName>
        <fullName evidence="2">Uncharacterized protein</fullName>
    </submittedName>
</protein>
<feature type="transmembrane region" description="Helical" evidence="1">
    <location>
        <begin position="137"/>
        <end position="155"/>
    </location>
</feature>
<feature type="transmembrane region" description="Helical" evidence="1">
    <location>
        <begin position="203"/>
        <end position="229"/>
    </location>
</feature>
<comment type="caution">
    <text evidence="2">The sequence shown here is derived from an EMBL/GenBank/DDBJ whole genome shotgun (WGS) entry which is preliminary data.</text>
</comment>
<evidence type="ECO:0000256" key="1">
    <source>
        <dbReference type="SAM" id="Phobius"/>
    </source>
</evidence>
<keyword evidence="1" id="KW-0472">Membrane</keyword>
<feature type="transmembrane region" description="Helical" evidence="1">
    <location>
        <begin position="12"/>
        <end position="30"/>
    </location>
</feature>
<dbReference type="EMBL" id="MEYV01000017">
    <property type="protein sequence ID" value="OGD39844.1"/>
    <property type="molecule type" value="Genomic_DNA"/>
</dbReference>
<accession>A0A1F5CAH4</accession>
<dbReference type="AlphaFoldDB" id="A0A1F5CAH4"/>
<sequence>MNQTQKILPRWFHVWFYISCLVLFAGGVANKLTGVPDEGLNLWGAAVGVFAMYLLTLLVWRHREALQALVAKISLPLAVKSVLIGWFFAEIDELVNYPFNPLFPGISLFQDIIFTTPFYLLVHLGWFWVLRKYKFTITETFVIGGLTLGLFEVFFGGVNVLAILGILVFPFIVMVHGVHMVMPKIALARELDNENQTDTKWKYVIGILVPAAGGIIGIGLMFLLSFLLVSTGLMSPIV</sequence>
<organism evidence="2 3">
    <name type="scientific">Candidatus Azambacteria bacterium RIFCSPLOWO2_02_FULL_44_14</name>
    <dbReference type="NCBI Taxonomy" id="1797306"/>
    <lineage>
        <taxon>Bacteria</taxon>
        <taxon>Candidatus Azamiibacteriota</taxon>
    </lineage>
</organism>
<keyword evidence="1" id="KW-1133">Transmembrane helix</keyword>
<evidence type="ECO:0000313" key="3">
    <source>
        <dbReference type="Proteomes" id="UP000177197"/>
    </source>
</evidence>
<evidence type="ECO:0000313" key="2">
    <source>
        <dbReference type="EMBL" id="OGD39844.1"/>
    </source>
</evidence>
<reference evidence="2 3" key="1">
    <citation type="journal article" date="2016" name="Nat. Commun.">
        <title>Thousands of microbial genomes shed light on interconnected biogeochemical processes in an aquifer system.</title>
        <authorList>
            <person name="Anantharaman K."/>
            <person name="Brown C.T."/>
            <person name="Hug L.A."/>
            <person name="Sharon I."/>
            <person name="Castelle C.J."/>
            <person name="Probst A.J."/>
            <person name="Thomas B.C."/>
            <person name="Singh A."/>
            <person name="Wilkins M.J."/>
            <person name="Karaoz U."/>
            <person name="Brodie E.L."/>
            <person name="Williams K.H."/>
            <person name="Hubbard S.S."/>
            <person name="Banfield J.F."/>
        </authorList>
    </citation>
    <scope>NUCLEOTIDE SEQUENCE [LARGE SCALE GENOMIC DNA]</scope>
</reference>
<name>A0A1F5CAH4_9BACT</name>
<keyword evidence="1" id="KW-0812">Transmembrane</keyword>
<gene>
    <name evidence="2" type="ORF">A3I30_00340</name>
</gene>
<feature type="transmembrane region" description="Helical" evidence="1">
    <location>
        <begin position="42"/>
        <end position="60"/>
    </location>
</feature>
<feature type="transmembrane region" description="Helical" evidence="1">
    <location>
        <begin position="108"/>
        <end position="130"/>
    </location>
</feature>
<dbReference type="Proteomes" id="UP000177197">
    <property type="component" value="Unassembled WGS sequence"/>
</dbReference>
<feature type="transmembrane region" description="Helical" evidence="1">
    <location>
        <begin position="161"/>
        <end position="182"/>
    </location>
</feature>
<feature type="transmembrane region" description="Helical" evidence="1">
    <location>
        <begin position="69"/>
        <end position="88"/>
    </location>
</feature>
<proteinExistence type="predicted"/>